<dbReference type="STRING" id="1137799.GZ78_25990"/>
<evidence type="ECO:0000313" key="1">
    <source>
        <dbReference type="EMBL" id="KEQ14081.1"/>
    </source>
</evidence>
<reference evidence="1 2" key="1">
    <citation type="submission" date="2014-06" db="EMBL/GenBank/DDBJ databases">
        <title>Whole Genome Sequences of Three Symbiotic Endozoicomonas Bacteria.</title>
        <authorList>
            <person name="Neave M.J."/>
            <person name="Apprill A."/>
            <person name="Voolstra C.R."/>
        </authorList>
    </citation>
    <scope>NUCLEOTIDE SEQUENCE [LARGE SCALE GENOMIC DNA]</scope>
    <source>
        <strain evidence="1 2">DSM 25634</strain>
    </source>
</reference>
<gene>
    <name evidence="1" type="ORF">GZ78_25990</name>
</gene>
<evidence type="ECO:0000313" key="2">
    <source>
        <dbReference type="Proteomes" id="UP000028073"/>
    </source>
</evidence>
<keyword evidence="2" id="KW-1185">Reference proteome</keyword>
<dbReference type="eggNOG" id="ENOG50332U8">
    <property type="taxonomic scope" value="Bacteria"/>
</dbReference>
<organism evidence="1 2">
    <name type="scientific">Endozoicomonas numazuensis</name>
    <dbReference type="NCBI Taxonomy" id="1137799"/>
    <lineage>
        <taxon>Bacteria</taxon>
        <taxon>Pseudomonadati</taxon>
        <taxon>Pseudomonadota</taxon>
        <taxon>Gammaproteobacteria</taxon>
        <taxon>Oceanospirillales</taxon>
        <taxon>Endozoicomonadaceae</taxon>
        <taxon>Endozoicomonas</taxon>
    </lineage>
</organism>
<dbReference type="EMBL" id="JOKH01000008">
    <property type="protein sequence ID" value="KEQ14081.1"/>
    <property type="molecule type" value="Genomic_DNA"/>
</dbReference>
<dbReference type="Proteomes" id="UP000028073">
    <property type="component" value="Unassembled WGS sequence"/>
</dbReference>
<name>A0A081N6K8_9GAMM</name>
<protein>
    <submittedName>
        <fullName evidence="1">Uncharacterized protein</fullName>
    </submittedName>
</protein>
<dbReference type="OrthoDB" id="8563970at2"/>
<sequence>MSDDDLVTEAHLLEIVENQLTENNPQRVKETLLRLTMTGMERQEAMDYIACALSVEIIDIIQNSATFNLKRYEQNLDKLPDTPWMTA</sequence>
<dbReference type="RefSeq" id="WP_034841918.1">
    <property type="nucleotide sequence ID" value="NZ_JOKH01000008.1"/>
</dbReference>
<proteinExistence type="predicted"/>
<accession>A0A081N6K8</accession>
<dbReference type="AlphaFoldDB" id="A0A081N6K8"/>
<comment type="caution">
    <text evidence="1">The sequence shown here is derived from an EMBL/GenBank/DDBJ whole genome shotgun (WGS) entry which is preliminary data.</text>
</comment>